<proteinExistence type="predicted"/>
<name>X1M3T0_9ZZZZ</name>
<comment type="caution">
    <text evidence="1">The sequence shown here is derived from an EMBL/GenBank/DDBJ whole genome shotgun (WGS) entry which is preliminary data.</text>
</comment>
<dbReference type="AlphaFoldDB" id="X1M3T0"/>
<protein>
    <submittedName>
        <fullName evidence="1">Uncharacterized protein</fullName>
    </submittedName>
</protein>
<sequence>MYLVENENGKLTRNRFIDVAFKAGRISEFQYYQLGKQNTTNRLLKALVLLELSKSDKNLEGWLIDLDD</sequence>
<accession>X1M3T0</accession>
<dbReference type="EMBL" id="BARV01013793">
    <property type="protein sequence ID" value="GAI26267.1"/>
    <property type="molecule type" value="Genomic_DNA"/>
</dbReference>
<gene>
    <name evidence="1" type="ORF">S06H3_24633</name>
</gene>
<organism evidence="1">
    <name type="scientific">marine sediment metagenome</name>
    <dbReference type="NCBI Taxonomy" id="412755"/>
    <lineage>
        <taxon>unclassified sequences</taxon>
        <taxon>metagenomes</taxon>
        <taxon>ecological metagenomes</taxon>
    </lineage>
</organism>
<evidence type="ECO:0000313" key="1">
    <source>
        <dbReference type="EMBL" id="GAI26267.1"/>
    </source>
</evidence>
<reference evidence="1" key="1">
    <citation type="journal article" date="2014" name="Front. Microbiol.">
        <title>High frequency of phylogenetically diverse reductive dehalogenase-homologous genes in deep subseafloor sedimentary metagenomes.</title>
        <authorList>
            <person name="Kawai M."/>
            <person name="Futagami T."/>
            <person name="Toyoda A."/>
            <person name="Takaki Y."/>
            <person name="Nishi S."/>
            <person name="Hori S."/>
            <person name="Arai W."/>
            <person name="Tsubouchi T."/>
            <person name="Morono Y."/>
            <person name="Uchiyama I."/>
            <person name="Ito T."/>
            <person name="Fujiyama A."/>
            <person name="Inagaki F."/>
            <person name="Takami H."/>
        </authorList>
    </citation>
    <scope>NUCLEOTIDE SEQUENCE</scope>
    <source>
        <strain evidence="1">Expedition CK06-06</strain>
    </source>
</reference>